<dbReference type="PRINTS" id="PR00111">
    <property type="entry name" value="ABHYDROLASE"/>
</dbReference>
<protein>
    <submittedName>
        <fullName evidence="2">Alpha/beta fold hydrolase</fullName>
    </submittedName>
</protein>
<dbReference type="PRINTS" id="PR00412">
    <property type="entry name" value="EPOXHYDRLASE"/>
</dbReference>
<evidence type="ECO:0000313" key="3">
    <source>
        <dbReference type="Proteomes" id="UP001614264"/>
    </source>
</evidence>
<comment type="caution">
    <text evidence="2">The sequence shown here is derived from an EMBL/GenBank/DDBJ whole genome shotgun (WGS) entry which is preliminary data.</text>
</comment>
<name>A0ABW8BEZ3_9ACTN</name>
<dbReference type="PANTHER" id="PTHR43194">
    <property type="entry name" value="HYDROLASE ALPHA/BETA FOLD FAMILY"/>
    <property type="match status" value="1"/>
</dbReference>
<reference evidence="2 3" key="1">
    <citation type="submission" date="2024-07" db="EMBL/GenBank/DDBJ databases">
        <title>Whole genome sequencing of Prodigiosin pigment-producing Streptomyces salinarius isolated from rhizosphere soil of Arachis hypogaea.</title>
        <authorList>
            <person name="Vidhya A."/>
            <person name="Ramya S."/>
        </authorList>
    </citation>
    <scope>NUCLEOTIDE SEQUENCE [LARGE SCALE GENOMIC DNA]</scope>
    <source>
        <strain evidence="2 3">VRMG2420</strain>
    </source>
</reference>
<dbReference type="EMBL" id="JBITPR010000046">
    <property type="protein sequence ID" value="MFI7873563.1"/>
    <property type="molecule type" value="Genomic_DNA"/>
</dbReference>
<dbReference type="InterPro" id="IPR000639">
    <property type="entry name" value="Epox_hydrolase-like"/>
</dbReference>
<dbReference type="Proteomes" id="UP001614264">
    <property type="component" value="Unassembled WGS sequence"/>
</dbReference>
<dbReference type="InterPro" id="IPR029058">
    <property type="entry name" value="AB_hydrolase_fold"/>
</dbReference>
<dbReference type="InterPro" id="IPR000073">
    <property type="entry name" value="AB_hydrolase_1"/>
</dbReference>
<organism evidence="2 3">
    <name type="scientific">Streptomyces salinarius</name>
    <dbReference type="NCBI Taxonomy" id="2762598"/>
    <lineage>
        <taxon>Bacteria</taxon>
        <taxon>Bacillati</taxon>
        <taxon>Actinomycetota</taxon>
        <taxon>Actinomycetes</taxon>
        <taxon>Kitasatosporales</taxon>
        <taxon>Streptomycetaceae</taxon>
        <taxon>Streptomyces</taxon>
    </lineage>
</organism>
<evidence type="ECO:0000259" key="1">
    <source>
        <dbReference type="Pfam" id="PF12697"/>
    </source>
</evidence>
<gene>
    <name evidence="2" type="ORF">AB4829_23565</name>
</gene>
<dbReference type="GO" id="GO:0016787">
    <property type="term" value="F:hydrolase activity"/>
    <property type="evidence" value="ECO:0007669"/>
    <property type="project" value="UniProtKB-KW"/>
</dbReference>
<sequence length="271" mass="28998">MTAAADLRHFASADGDLAYRDTGSGPALVLLHGGFLDHRMWDDQVSALAATHRVVVPDARGHGASANATRPYRPADDVAALLRHLDIDSAVLVGLSMGGGVAVDTALEHPGLVRALVVSGAGTSEPDFQDPWTVSVLAEWGRALAAGDVDAWVEAFLRFVPGPHRTADDVDPAVVRRQRDMALGTVRKHTADEPDHRMPVRDTWERLPGIGVPVLAVRGGVDSEDHLRMADRLARTVPRGRSVTVEGTAHYPNMERPDAFNELVAGFLAAL</sequence>
<dbReference type="Gene3D" id="3.40.50.1820">
    <property type="entry name" value="alpha/beta hydrolase"/>
    <property type="match status" value="1"/>
</dbReference>
<proteinExistence type="predicted"/>
<dbReference type="RefSeq" id="WP_356199541.1">
    <property type="nucleotide sequence ID" value="NZ_JBITPR010000046.1"/>
</dbReference>
<dbReference type="Pfam" id="PF12697">
    <property type="entry name" value="Abhydrolase_6"/>
    <property type="match status" value="1"/>
</dbReference>
<dbReference type="InterPro" id="IPR050228">
    <property type="entry name" value="Carboxylesterase_BioH"/>
</dbReference>
<accession>A0ABW8BEZ3</accession>
<evidence type="ECO:0000313" key="2">
    <source>
        <dbReference type="EMBL" id="MFI7873563.1"/>
    </source>
</evidence>
<dbReference type="PANTHER" id="PTHR43194:SF2">
    <property type="entry name" value="PEROXISOMAL MEMBRANE PROTEIN LPX1"/>
    <property type="match status" value="1"/>
</dbReference>
<keyword evidence="3" id="KW-1185">Reference proteome</keyword>
<feature type="domain" description="AB hydrolase-1" evidence="1">
    <location>
        <begin position="28"/>
        <end position="262"/>
    </location>
</feature>
<dbReference type="SUPFAM" id="SSF53474">
    <property type="entry name" value="alpha/beta-Hydrolases"/>
    <property type="match status" value="1"/>
</dbReference>
<keyword evidence="2" id="KW-0378">Hydrolase</keyword>